<evidence type="ECO:0000313" key="2">
    <source>
        <dbReference type="Proteomes" id="UP000724584"/>
    </source>
</evidence>
<organism evidence="1 2">
    <name type="scientific">Chaetomium tenue</name>
    <dbReference type="NCBI Taxonomy" id="1854479"/>
    <lineage>
        <taxon>Eukaryota</taxon>
        <taxon>Fungi</taxon>
        <taxon>Dikarya</taxon>
        <taxon>Ascomycota</taxon>
        <taxon>Pezizomycotina</taxon>
        <taxon>Sordariomycetes</taxon>
        <taxon>Sordariomycetidae</taxon>
        <taxon>Sordariales</taxon>
        <taxon>Chaetomiaceae</taxon>
        <taxon>Chaetomium</taxon>
    </lineage>
</organism>
<sequence length="302" mass="32606">MAPTQQPTVLTLKQTFLTAQTRLLSQPLTPTRDWHNTNNPPEETNEDPATATTAPLPPKAIDDALFKLNHRLQQHARRAYAPQATRHVAEQIEQLYWNAAEAAAERDEEEVEVEGVEVGVGVGDDDGNGEVPVQRDAALRVGADLADPGVIATLPLEWEGADAASRPLEARRYAELAGELHALAERQREAAARVARLRRMRALLQPFAADPGGDGGGGGDGEGGRLDGVQENLVTRNGEVETELHRMRMLLARVGGRVGQLKEQGPPARESSVGSLFSGGGEGMEGVEMDEQRKVGSLLERF</sequence>
<protein>
    <submittedName>
        <fullName evidence="1">Kinetochore Sim4 complex subunit Fta4</fullName>
    </submittedName>
</protein>
<dbReference type="EMBL" id="JAGIZQ010000001">
    <property type="protein sequence ID" value="KAH6649879.1"/>
    <property type="molecule type" value="Genomic_DNA"/>
</dbReference>
<proteinExistence type="predicted"/>
<gene>
    <name evidence="1" type="ORF">F5144DRAFT_501393</name>
</gene>
<comment type="caution">
    <text evidence="1">The sequence shown here is derived from an EMBL/GenBank/DDBJ whole genome shotgun (WGS) entry which is preliminary data.</text>
</comment>
<accession>A0ACB7PKX9</accession>
<reference evidence="1 2" key="1">
    <citation type="journal article" date="2021" name="Nat. Commun.">
        <title>Genetic determinants of endophytism in the Arabidopsis root mycobiome.</title>
        <authorList>
            <person name="Mesny F."/>
            <person name="Miyauchi S."/>
            <person name="Thiergart T."/>
            <person name="Pickel B."/>
            <person name="Atanasova L."/>
            <person name="Karlsson M."/>
            <person name="Huettel B."/>
            <person name="Barry K.W."/>
            <person name="Haridas S."/>
            <person name="Chen C."/>
            <person name="Bauer D."/>
            <person name="Andreopoulos W."/>
            <person name="Pangilinan J."/>
            <person name="LaButti K."/>
            <person name="Riley R."/>
            <person name="Lipzen A."/>
            <person name="Clum A."/>
            <person name="Drula E."/>
            <person name="Henrissat B."/>
            <person name="Kohler A."/>
            <person name="Grigoriev I.V."/>
            <person name="Martin F.M."/>
            <person name="Hacquard S."/>
        </authorList>
    </citation>
    <scope>NUCLEOTIDE SEQUENCE [LARGE SCALE GENOMIC DNA]</scope>
    <source>
        <strain evidence="1 2">MPI-SDFR-AT-0079</strain>
    </source>
</reference>
<evidence type="ECO:0000313" key="1">
    <source>
        <dbReference type="EMBL" id="KAH6649879.1"/>
    </source>
</evidence>
<dbReference type="Proteomes" id="UP000724584">
    <property type="component" value="Unassembled WGS sequence"/>
</dbReference>
<name>A0ACB7PKX9_9PEZI</name>
<keyword evidence="2" id="KW-1185">Reference proteome</keyword>